<keyword evidence="2" id="KW-1185">Reference proteome</keyword>
<accession>A0A7T8KGB0</accession>
<dbReference type="EMBL" id="CP045894">
    <property type="protein sequence ID" value="QQP55408.1"/>
    <property type="molecule type" value="Genomic_DNA"/>
</dbReference>
<proteinExistence type="predicted"/>
<protein>
    <submittedName>
        <fullName evidence="1">Uncharacterized protein</fullName>
    </submittedName>
</protein>
<organism evidence="1 2">
    <name type="scientific">Caligus rogercresseyi</name>
    <name type="common">Sea louse</name>
    <dbReference type="NCBI Taxonomy" id="217165"/>
    <lineage>
        <taxon>Eukaryota</taxon>
        <taxon>Metazoa</taxon>
        <taxon>Ecdysozoa</taxon>
        <taxon>Arthropoda</taxon>
        <taxon>Crustacea</taxon>
        <taxon>Multicrustacea</taxon>
        <taxon>Hexanauplia</taxon>
        <taxon>Copepoda</taxon>
        <taxon>Siphonostomatoida</taxon>
        <taxon>Caligidae</taxon>
        <taxon>Caligus</taxon>
    </lineage>
</organism>
<reference evidence="2" key="1">
    <citation type="submission" date="2021-01" db="EMBL/GenBank/DDBJ databases">
        <title>Caligus Genome Assembly.</title>
        <authorList>
            <person name="Gallardo-Escarate C."/>
        </authorList>
    </citation>
    <scope>NUCLEOTIDE SEQUENCE [LARGE SCALE GENOMIC DNA]</scope>
</reference>
<dbReference type="AlphaFoldDB" id="A0A7T8KGB0"/>
<feature type="non-terminal residue" evidence="1">
    <location>
        <position position="63"/>
    </location>
</feature>
<name>A0A7T8KGB0_CALRO</name>
<evidence type="ECO:0000313" key="1">
    <source>
        <dbReference type="EMBL" id="QQP55408.1"/>
    </source>
</evidence>
<sequence>MSFTWFRRLLEDGAVWADIFKQIYLGETGRQMDAGKGLGPDKAFEVTGQISPFWSKNKALNKE</sequence>
<gene>
    <name evidence="1" type="ORF">FKW44_008572</name>
</gene>
<dbReference type="Proteomes" id="UP000595437">
    <property type="component" value="Chromosome 5"/>
</dbReference>
<evidence type="ECO:0000313" key="2">
    <source>
        <dbReference type="Proteomes" id="UP000595437"/>
    </source>
</evidence>